<dbReference type="GO" id="GO:0010268">
    <property type="term" value="P:brassinosteroid homeostasis"/>
    <property type="evidence" value="ECO:0007669"/>
    <property type="project" value="TreeGrafter"/>
</dbReference>
<evidence type="ECO:0000256" key="1">
    <source>
        <dbReference type="ARBA" id="ARBA00022723"/>
    </source>
</evidence>
<keyword evidence="4" id="KW-0503">Monooxygenase</keyword>
<keyword evidence="1 3" id="KW-0479">Metal-binding</keyword>
<dbReference type="CDD" id="cd11043">
    <property type="entry name" value="CYP90-like"/>
    <property type="match status" value="1"/>
</dbReference>
<reference evidence="6" key="1">
    <citation type="journal article" date="2022" name="Front. Genet.">
        <title>Chromosome-Scale Assembly of the Dendrobium nobile Genome Provides Insights Into the Molecular Mechanism of the Biosynthesis of the Medicinal Active Ingredient of Dendrobium.</title>
        <authorList>
            <person name="Xu Q."/>
            <person name="Niu S.-C."/>
            <person name="Li K.-L."/>
            <person name="Zheng P.-J."/>
            <person name="Zhang X.-J."/>
            <person name="Jia Y."/>
            <person name="Liu Y."/>
            <person name="Niu Y.-X."/>
            <person name="Yu L.-H."/>
            <person name="Chen D.-F."/>
            <person name="Zhang G.-Q."/>
        </authorList>
    </citation>
    <scope>NUCLEOTIDE SEQUENCE</scope>
    <source>
        <tissue evidence="6">Leaf</tissue>
    </source>
</reference>
<evidence type="ECO:0008006" key="8">
    <source>
        <dbReference type="Google" id="ProtNLM"/>
    </source>
</evidence>
<dbReference type="SUPFAM" id="SSF48264">
    <property type="entry name" value="Cytochrome P450"/>
    <property type="match status" value="1"/>
</dbReference>
<dbReference type="GO" id="GO:0016125">
    <property type="term" value="P:sterol metabolic process"/>
    <property type="evidence" value="ECO:0007669"/>
    <property type="project" value="TreeGrafter"/>
</dbReference>
<feature type="transmembrane region" description="Helical" evidence="5">
    <location>
        <begin position="12"/>
        <end position="30"/>
    </location>
</feature>
<dbReference type="OrthoDB" id="2789670at2759"/>
<keyword evidence="3 4" id="KW-0349">Heme</keyword>
<evidence type="ECO:0000256" key="3">
    <source>
        <dbReference type="PIRSR" id="PIRSR602401-1"/>
    </source>
</evidence>
<dbReference type="EMBL" id="JAGYWB010000004">
    <property type="protein sequence ID" value="KAI0523966.1"/>
    <property type="molecule type" value="Genomic_DNA"/>
</dbReference>
<dbReference type="AlphaFoldDB" id="A0A8T3BXF6"/>
<dbReference type="InterPro" id="IPR036396">
    <property type="entry name" value="Cyt_P450_sf"/>
</dbReference>
<feature type="binding site" description="axial binding residue" evidence="3">
    <location>
        <position position="429"/>
    </location>
    <ligand>
        <name>heme</name>
        <dbReference type="ChEBI" id="CHEBI:30413"/>
    </ligand>
    <ligandPart>
        <name>Fe</name>
        <dbReference type="ChEBI" id="CHEBI:18248"/>
    </ligandPart>
</feature>
<keyword evidence="7" id="KW-1185">Reference proteome</keyword>
<dbReference type="GO" id="GO:0005506">
    <property type="term" value="F:iron ion binding"/>
    <property type="evidence" value="ECO:0007669"/>
    <property type="project" value="InterPro"/>
</dbReference>
<dbReference type="Proteomes" id="UP000829196">
    <property type="component" value="Unassembled WGS sequence"/>
</dbReference>
<comment type="cofactor">
    <cofactor evidence="3">
        <name>heme</name>
        <dbReference type="ChEBI" id="CHEBI:30413"/>
    </cofactor>
</comment>
<dbReference type="InterPro" id="IPR002401">
    <property type="entry name" value="Cyt_P450_E_grp-I"/>
</dbReference>
<dbReference type="PRINTS" id="PR00385">
    <property type="entry name" value="P450"/>
</dbReference>
<keyword evidence="2 3" id="KW-0408">Iron</keyword>
<keyword evidence="5" id="KW-0812">Transmembrane</keyword>
<proteinExistence type="inferred from homology"/>
<dbReference type="PRINTS" id="PR00463">
    <property type="entry name" value="EP450I"/>
</dbReference>
<evidence type="ECO:0000256" key="4">
    <source>
        <dbReference type="RuleBase" id="RU000461"/>
    </source>
</evidence>
<sequence>MALSFINPFHNFFLLLFVLLLTVLFMILKIQSKKKNQSIFSNSPPGSLGFPLIGETLAFISANGCIKGLYDFVERRHLKYGKCFKTKIFGETHVFLSSTESAKSILSGDSIDFSKRYMRSIAELLGDQSILCLSYQNHKFMRGIISNLFTSNSMDSAIKNFDELVIRTMAEWQQNETAVVLNDAMKITFNAICKMLISLDQEEELEALQKDVSEISEAMVAFPLKWPGTRFFRGIKARERVMKALRRKIDMRRRSSAYYEDFLQSLLARNDMQNEEPLSDRQIEDNILTLIIAGQITTASAIAWMVKYLDENQQVKETLTAKQLELQFKFTGNANLKLETLSEMSYASKIVKESLRMATIVSWFPRVALRDCQIEGFHIKKGWIVNVDARSIHHDPMLYADPFEFNPSRFDVELKACSFLAFGTGGRTCLGINLAKAFMMVFLHRLVTTYRWRVADKNPSIAKWSIFPMLRSGCPIKIAPIVTHNVIP</sequence>
<keyword evidence="4" id="KW-0560">Oxidoreductase</keyword>
<protein>
    <recommendedName>
        <fullName evidence="8">Cytochrome P450</fullName>
    </recommendedName>
</protein>
<dbReference type="PROSITE" id="PS00086">
    <property type="entry name" value="CYTOCHROME_P450"/>
    <property type="match status" value="1"/>
</dbReference>
<evidence type="ECO:0000256" key="5">
    <source>
        <dbReference type="SAM" id="Phobius"/>
    </source>
</evidence>
<dbReference type="Gene3D" id="1.10.630.10">
    <property type="entry name" value="Cytochrome P450"/>
    <property type="match status" value="1"/>
</dbReference>
<keyword evidence="5" id="KW-1133">Transmembrane helix</keyword>
<dbReference type="PANTHER" id="PTHR24286">
    <property type="entry name" value="CYTOCHROME P450 26"/>
    <property type="match status" value="1"/>
</dbReference>
<dbReference type="PANTHER" id="PTHR24286:SF189">
    <property type="entry name" value="CYTOCHROME P450, FAMILY 722, SUBFAMILY A, POLYPEPTIDE 1"/>
    <property type="match status" value="1"/>
</dbReference>
<evidence type="ECO:0000313" key="6">
    <source>
        <dbReference type="EMBL" id="KAI0523966.1"/>
    </source>
</evidence>
<accession>A0A8T3BXF6</accession>
<organism evidence="6 7">
    <name type="scientific">Dendrobium nobile</name>
    <name type="common">Orchid</name>
    <dbReference type="NCBI Taxonomy" id="94219"/>
    <lineage>
        <taxon>Eukaryota</taxon>
        <taxon>Viridiplantae</taxon>
        <taxon>Streptophyta</taxon>
        <taxon>Embryophyta</taxon>
        <taxon>Tracheophyta</taxon>
        <taxon>Spermatophyta</taxon>
        <taxon>Magnoliopsida</taxon>
        <taxon>Liliopsida</taxon>
        <taxon>Asparagales</taxon>
        <taxon>Orchidaceae</taxon>
        <taxon>Epidendroideae</taxon>
        <taxon>Malaxideae</taxon>
        <taxon>Dendrobiinae</taxon>
        <taxon>Dendrobium</taxon>
    </lineage>
</organism>
<dbReference type="GO" id="GO:0016705">
    <property type="term" value="F:oxidoreductase activity, acting on paired donors, with incorporation or reduction of molecular oxygen"/>
    <property type="evidence" value="ECO:0007669"/>
    <property type="project" value="InterPro"/>
</dbReference>
<dbReference type="InterPro" id="IPR017972">
    <property type="entry name" value="Cyt_P450_CS"/>
</dbReference>
<evidence type="ECO:0000256" key="2">
    <source>
        <dbReference type="ARBA" id="ARBA00023004"/>
    </source>
</evidence>
<dbReference type="InterPro" id="IPR001128">
    <property type="entry name" value="Cyt_P450"/>
</dbReference>
<dbReference type="GO" id="GO:0016132">
    <property type="term" value="P:brassinosteroid biosynthetic process"/>
    <property type="evidence" value="ECO:0007669"/>
    <property type="project" value="TreeGrafter"/>
</dbReference>
<dbReference type="Pfam" id="PF00067">
    <property type="entry name" value="p450"/>
    <property type="match status" value="1"/>
</dbReference>
<keyword evidence="5" id="KW-0472">Membrane</keyword>
<comment type="caution">
    <text evidence="6">The sequence shown here is derived from an EMBL/GenBank/DDBJ whole genome shotgun (WGS) entry which is preliminary data.</text>
</comment>
<dbReference type="GO" id="GO:0020037">
    <property type="term" value="F:heme binding"/>
    <property type="evidence" value="ECO:0007669"/>
    <property type="project" value="InterPro"/>
</dbReference>
<dbReference type="SMR" id="A0A8T3BXF6"/>
<dbReference type="GO" id="GO:0004497">
    <property type="term" value="F:monooxygenase activity"/>
    <property type="evidence" value="ECO:0007669"/>
    <property type="project" value="UniProtKB-KW"/>
</dbReference>
<gene>
    <name evidence="6" type="ORF">KFK09_003330</name>
</gene>
<comment type="similarity">
    <text evidence="4">Belongs to the cytochrome P450 family.</text>
</comment>
<name>A0A8T3BXF6_DENNO</name>
<evidence type="ECO:0000313" key="7">
    <source>
        <dbReference type="Proteomes" id="UP000829196"/>
    </source>
</evidence>